<evidence type="ECO:0000259" key="1">
    <source>
        <dbReference type="Pfam" id="PF07833"/>
    </source>
</evidence>
<dbReference type="PANTHER" id="PTHR37841:SF1">
    <property type="entry name" value="DUF3298 DOMAIN-CONTAINING PROTEIN"/>
    <property type="match status" value="1"/>
</dbReference>
<organism evidence="2 3">
    <name type="scientific">Paenibacillus odorifer</name>
    <dbReference type="NCBI Taxonomy" id="189426"/>
    <lineage>
        <taxon>Bacteria</taxon>
        <taxon>Bacillati</taxon>
        <taxon>Bacillota</taxon>
        <taxon>Bacilli</taxon>
        <taxon>Bacillales</taxon>
        <taxon>Paenibacillaceae</taxon>
        <taxon>Paenibacillus</taxon>
    </lineage>
</organism>
<dbReference type="InterPro" id="IPR032774">
    <property type="entry name" value="WG_beta_rep"/>
</dbReference>
<evidence type="ECO:0000313" key="2">
    <source>
        <dbReference type="EMBL" id="OMD37544.1"/>
    </source>
</evidence>
<dbReference type="Pfam" id="PF14903">
    <property type="entry name" value="WG_beta_rep"/>
    <property type="match status" value="3"/>
</dbReference>
<dbReference type="InterPro" id="IPR012854">
    <property type="entry name" value="Cu_amine_oxidase-like_N"/>
</dbReference>
<proteinExistence type="predicted"/>
<gene>
    <name evidence="2" type="ORF">BSK52_21355</name>
</gene>
<dbReference type="Pfam" id="PF07833">
    <property type="entry name" value="Cu_amine_oxidN1"/>
    <property type="match status" value="1"/>
</dbReference>
<dbReference type="PANTHER" id="PTHR37841">
    <property type="entry name" value="GLR2918 PROTEIN"/>
    <property type="match status" value="1"/>
</dbReference>
<dbReference type="Proteomes" id="UP000187439">
    <property type="component" value="Unassembled WGS sequence"/>
</dbReference>
<feature type="domain" description="Copper amine oxidase-like N-terminal" evidence="1">
    <location>
        <begin position="402"/>
        <end position="509"/>
    </location>
</feature>
<protein>
    <recommendedName>
        <fullName evidence="1">Copper amine oxidase-like N-terminal domain-containing protein</fullName>
    </recommendedName>
</protein>
<sequence>MRILTRLFEYCHLMVSGITLMLIVRGIKIEQENKEIIMKKLFSIMLCAVMMLGIMPNAKAATVQTYAIQPQYDRVGYFHEGLAEVSKNGKWGFIDKSGKEVIALKYDWSDSFSEGLAAVEKDGQWGFIDKTGKEVIALQYNNGATSFSEGLAAVDDGRNIYLDKTGKEVLDVRGHFAMEYAYSFSEGLAVFAERHNDLDYKGTYYEFGYIDKTGKEVIAPQYDGADSFSEGLAAVEEDGKYGFIDKTGKEVIALKYDSAHSFSEGLAAVEKDGKYGFIDKTGKEVVALKYDSAESISEGLALVKKEEKNEYVFIDKTGKEVIVVQVELGARSFSEGLALIDSSRFIDKTGKVVIELQEDHHALPFSEGLAAVEKDGQWGFIAKTPAVTQAASVTYKIANVTIDGVKQSFPQSAVVSSEGNSFVPMRAIFEKLGSTVKWDQKTNTAMAVKGMTNIKLTIGKTTATVNGKSVTLTAAAFTLNGNTMVPLRFVAEALGAKVGWNNSTQTVIITSAERLAGEGTTNTVD</sequence>
<dbReference type="SUPFAM" id="SSF55383">
    <property type="entry name" value="Copper amine oxidase, domain N"/>
    <property type="match status" value="1"/>
</dbReference>
<dbReference type="EMBL" id="MPTC01000022">
    <property type="protein sequence ID" value="OMD37544.1"/>
    <property type="molecule type" value="Genomic_DNA"/>
</dbReference>
<dbReference type="Gene3D" id="3.30.457.10">
    <property type="entry name" value="Copper amine oxidase-like, N-terminal domain"/>
    <property type="match status" value="1"/>
</dbReference>
<dbReference type="AlphaFoldDB" id="A0A1R0XR01"/>
<comment type="caution">
    <text evidence="2">The sequence shown here is derived from an EMBL/GenBank/DDBJ whole genome shotgun (WGS) entry which is preliminary data.</text>
</comment>
<name>A0A1R0XR01_9BACL</name>
<accession>A0A1R0XR01</accession>
<dbReference type="SUPFAM" id="SSF69360">
    <property type="entry name" value="Cell wall binding repeat"/>
    <property type="match status" value="1"/>
</dbReference>
<evidence type="ECO:0000313" key="3">
    <source>
        <dbReference type="Proteomes" id="UP000187439"/>
    </source>
</evidence>
<dbReference type="InterPro" id="IPR036582">
    <property type="entry name" value="Mao_N_sf"/>
</dbReference>
<reference evidence="2 3" key="1">
    <citation type="submission" date="2016-10" db="EMBL/GenBank/DDBJ databases">
        <title>Paenibacillus species isolates.</title>
        <authorList>
            <person name="Beno S.M."/>
        </authorList>
    </citation>
    <scope>NUCLEOTIDE SEQUENCE [LARGE SCALE GENOMIC DNA]</scope>
    <source>
        <strain evidence="2 3">FSL H7-0710</strain>
    </source>
</reference>